<evidence type="ECO:0000313" key="1">
    <source>
        <dbReference type="EMBL" id="MBB3189920.1"/>
    </source>
</evidence>
<keyword evidence="2" id="KW-1185">Reference proteome</keyword>
<protein>
    <submittedName>
        <fullName evidence="1">Chaperone modulatory protein CbpM</fullName>
    </submittedName>
</protein>
<organism evidence="1 2">
    <name type="scientific">Halomonas cerina</name>
    <dbReference type="NCBI Taxonomy" id="447424"/>
    <lineage>
        <taxon>Bacteria</taxon>
        <taxon>Pseudomonadati</taxon>
        <taxon>Pseudomonadota</taxon>
        <taxon>Gammaproteobacteria</taxon>
        <taxon>Oceanospirillales</taxon>
        <taxon>Halomonadaceae</taxon>
        <taxon>Halomonas</taxon>
    </lineage>
</organism>
<dbReference type="Gene3D" id="1.10.1660.10">
    <property type="match status" value="1"/>
</dbReference>
<evidence type="ECO:0000313" key="2">
    <source>
        <dbReference type="Proteomes" id="UP000547614"/>
    </source>
</evidence>
<dbReference type="Proteomes" id="UP000547614">
    <property type="component" value="Unassembled WGS sequence"/>
</dbReference>
<comment type="caution">
    <text evidence="1">The sequence shown here is derived from an EMBL/GenBank/DDBJ whole genome shotgun (WGS) entry which is preliminary data.</text>
</comment>
<dbReference type="RefSeq" id="WP_183324666.1">
    <property type="nucleotide sequence ID" value="NZ_JACHXP010000004.1"/>
</dbReference>
<dbReference type="AlphaFoldDB" id="A0A839V7H2"/>
<dbReference type="EMBL" id="JACHXP010000004">
    <property type="protein sequence ID" value="MBB3189920.1"/>
    <property type="molecule type" value="Genomic_DNA"/>
</dbReference>
<dbReference type="Pfam" id="PF13591">
    <property type="entry name" value="MerR_2"/>
    <property type="match status" value="1"/>
</dbReference>
<accession>A0A839V7H2</accession>
<sequence>MSRKNPTLHLETELIETRHTVTLRELCIRCHTDAGFIEEMVSYGVIEPRGAAQQEWRFSVDDLLRLQRARRLQRDLDLNSPGLALALDLLEEVNDLRRELAELEATHPLRRARDRS</sequence>
<gene>
    <name evidence="1" type="ORF">FHR94_001144</name>
</gene>
<name>A0A839V7H2_9GAMM</name>
<reference evidence="1 2" key="1">
    <citation type="submission" date="2020-08" db="EMBL/GenBank/DDBJ databases">
        <title>Genomic Encyclopedia of Type Strains, Phase III (KMG-III): the genomes of soil and plant-associated and newly described type strains.</title>
        <authorList>
            <person name="Whitman W."/>
        </authorList>
    </citation>
    <scope>NUCLEOTIDE SEQUENCE [LARGE SCALE GENOMIC DNA]</scope>
    <source>
        <strain evidence="1 2">CECT 7282</strain>
    </source>
</reference>
<proteinExistence type="predicted"/>